<dbReference type="AlphaFoldDB" id="A0A2P6TN25"/>
<comment type="caution">
    <text evidence="2">The sequence shown here is derived from an EMBL/GenBank/DDBJ whole genome shotgun (WGS) entry which is preliminary data.</text>
</comment>
<feature type="compositionally biased region" description="Low complexity" evidence="1">
    <location>
        <begin position="40"/>
        <end position="97"/>
    </location>
</feature>
<name>A0A2P6TN25_CHLSO</name>
<evidence type="ECO:0000313" key="3">
    <source>
        <dbReference type="Proteomes" id="UP000239899"/>
    </source>
</evidence>
<dbReference type="EMBL" id="LHPG02000011">
    <property type="protein sequence ID" value="PRW45731.1"/>
    <property type="molecule type" value="Genomic_DNA"/>
</dbReference>
<gene>
    <name evidence="2" type="ORF">C2E21_5901</name>
</gene>
<keyword evidence="3" id="KW-1185">Reference proteome</keyword>
<sequence length="388" mass="39351">MDAEARRKAAAEARRAKVLARGGDRLAQITGSLPEAADRTPSAAAQQQATQPPEPAAAAAAAATAAAPAATSQPVASEPVAAAVPAPPADAANEPAAGLRPSASAASLDSQRAKGTATNSKWARYDSAAPRQQRRQRQVHFGETLSAAVLSTSRLRLLLATLLALLLAVHWDATSAAGAGGGWGAVQQRQQQRHAAPLAELAARWQGLVQQAKHAAAPLLGLSPEQAAGAAAEKRCHQLWAPWLDPLQARLAQEAAGAAVRHGHAQLAAAAASPLGQHALGYTEALPPLGSLLLLELSLVLAAAAAMAAAPSLVHSTLELELQTPGMLARLASFVPGLAQQLSLASGWQRLLTGLLDDAAAFVIALVAYYQLPALLAGGQGGEAAAAA</sequence>
<dbReference type="Proteomes" id="UP000239899">
    <property type="component" value="Unassembled WGS sequence"/>
</dbReference>
<feature type="region of interest" description="Disordered" evidence="1">
    <location>
        <begin position="32"/>
        <end position="137"/>
    </location>
</feature>
<proteinExistence type="predicted"/>
<evidence type="ECO:0000313" key="2">
    <source>
        <dbReference type="EMBL" id="PRW45731.1"/>
    </source>
</evidence>
<accession>A0A2P6TN25</accession>
<evidence type="ECO:0000256" key="1">
    <source>
        <dbReference type="SAM" id="MobiDB-lite"/>
    </source>
</evidence>
<dbReference type="OrthoDB" id="10668878at2759"/>
<reference evidence="2 3" key="1">
    <citation type="journal article" date="2018" name="Plant J.">
        <title>Genome sequences of Chlorella sorokiniana UTEX 1602 and Micractinium conductrix SAG 241.80: implications to maltose excretion by a green alga.</title>
        <authorList>
            <person name="Arriola M.B."/>
            <person name="Velmurugan N."/>
            <person name="Zhang Y."/>
            <person name="Plunkett M.H."/>
            <person name="Hondzo H."/>
            <person name="Barney B.M."/>
        </authorList>
    </citation>
    <scope>NUCLEOTIDE SEQUENCE [LARGE SCALE GENOMIC DNA]</scope>
    <source>
        <strain evidence="3">UTEX 1602</strain>
    </source>
</reference>
<protein>
    <submittedName>
        <fullName evidence="2">Uncharacterized protein</fullName>
    </submittedName>
</protein>
<organism evidence="2 3">
    <name type="scientific">Chlorella sorokiniana</name>
    <name type="common">Freshwater green alga</name>
    <dbReference type="NCBI Taxonomy" id="3076"/>
    <lineage>
        <taxon>Eukaryota</taxon>
        <taxon>Viridiplantae</taxon>
        <taxon>Chlorophyta</taxon>
        <taxon>core chlorophytes</taxon>
        <taxon>Trebouxiophyceae</taxon>
        <taxon>Chlorellales</taxon>
        <taxon>Chlorellaceae</taxon>
        <taxon>Chlorella clade</taxon>
        <taxon>Chlorella</taxon>
    </lineage>
</organism>